<dbReference type="EMBL" id="CAJOBA010075501">
    <property type="protein sequence ID" value="CAF4415444.1"/>
    <property type="molecule type" value="Genomic_DNA"/>
</dbReference>
<name>A0A8S2VU88_9BILA</name>
<dbReference type="Proteomes" id="UP000677228">
    <property type="component" value="Unassembled WGS sequence"/>
</dbReference>
<dbReference type="EMBL" id="CAJNOK010051555">
    <property type="protein sequence ID" value="CAF1604936.1"/>
    <property type="molecule type" value="Genomic_DNA"/>
</dbReference>
<dbReference type="AlphaFoldDB" id="A0A8S2VU88"/>
<gene>
    <name evidence="1" type="ORF">OVA965_LOCUS42317</name>
    <name evidence="2" type="ORF">TMI583_LOCUS44197</name>
</gene>
<evidence type="ECO:0000313" key="2">
    <source>
        <dbReference type="EMBL" id="CAF4415444.1"/>
    </source>
</evidence>
<dbReference type="Proteomes" id="UP000682733">
    <property type="component" value="Unassembled WGS sequence"/>
</dbReference>
<evidence type="ECO:0000313" key="1">
    <source>
        <dbReference type="EMBL" id="CAF1604936.1"/>
    </source>
</evidence>
<evidence type="ECO:0000313" key="3">
    <source>
        <dbReference type="Proteomes" id="UP000682733"/>
    </source>
</evidence>
<proteinExistence type="predicted"/>
<organism evidence="2 3">
    <name type="scientific">Didymodactylos carnosus</name>
    <dbReference type="NCBI Taxonomy" id="1234261"/>
    <lineage>
        <taxon>Eukaryota</taxon>
        <taxon>Metazoa</taxon>
        <taxon>Spiralia</taxon>
        <taxon>Gnathifera</taxon>
        <taxon>Rotifera</taxon>
        <taxon>Eurotatoria</taxon>
        <taxon>Bdelloidea</taxon>
        <taxon>Philodinida</taxon>
        <taxon>Philodinidae</taxon>
        <taxon>Didymodactylos</taxon>
    </lineage>
</organism>
<sequence length="67" mass="7845">IHDMLENLKQTLHGAYYRLGIAQTELDEQQEGKSFQDVADLEDYVLTSYNEFIKLENVLLNMRDPVQ</sequence>
<feature type="non-terminal residue" evidence="2">
    <location>
        <position position="1"/>
    </location>
</feature>
<accession>A0A8S2VU88</accession>
<protein>
    <submittedName>
        <fullName evidence="2">Uncharacterized protein</fullName>
    </submittedName>
</protein>
<reference evidence="2" key="1">
    <citation type="submission" date="2021-02" db="EMBL/GenBank/DDBJ databases">
        <authorList>
            <person name="Nowell W R."/>
        </authorList>
    </citation>
    <scope>NUCLEOTIDE SEQUENCE</scope>
</reference>
<comment type="caution">
    <text evidence="2">The sequence shown here is derived from an EMBL/GenBank/DDBJ whole genome shotgun (WGS) entry which is preliminary data.</text>
</comment>